<evidence type="ECO:0000313" key="2">
    <source>
        <dbReference type="Proteomes" id="UP000793456"/>
    </source>
</evidence>
<name>A0ACD3QF14_LARCR</name>
<protein>
    <submittedName>
        <fullName evidence="1">Uncharacterized protein</fullName>
    </submittedName>
</protein>
<dbReference type="Proteomes" id="UP000793456">
    <property type="component" value="Chromosome XX"/>
</dbReference>
<accession>A0ACD3QF14</accession>
<organism evidence="1 2">
    <name type="scientific">Larimichthys crocea</name>
    <name type="common">Large yellow croaker</name>
    <name type="synonym">Pseudosciaena crocea</name>
    <dbReference type="NCBI Taxonomy" id="215358"/>
    <lineage>
        <taxon>Eukaryota</taxon>
        <taxon>Metazoa</taxon>
        <taxon>Chordata</taxon>
        <taxon>Craniata</taxon>
        <taxon>Vertebrata</taxon>
        <taxon>Euteleostomi</taxon>
        <taxon>Actinopterygii</taxon>
        <taxon>Neopterygii</taxon>
        <taxon>Teleostei</taxon>
        <taxon>Neoteleostei</taxon>
        <taxon>Acanthomorphata</taxon>
        <taxon>Eupercaria</taxon>
        <taxon>Sciaenidae</taxon>
        <taxon>Larimichthys</taxon>
    </lineage>
</organism>
<reference evidence="1" key="1">
    <citation type="submission" date="2018-11" db="EMBL/GenBank/DDBJ databases">
        <title>The sequence and de novo assembly of Larimichthys crocea genome using PacBio and Hi-C technologies.</title>
        <authorList>
            <person name="Xu P."/>
            <person name="Chen B."/>
            <person name="Zhou Z."/>
            <person name="Ke Q."/>
            <person name="Wu Y."/>
            <person name="Bai H."/>
            <person name="Pu F."/>
        </authorList>
    </citation>
    <scope>NUCLEOTIDE SEQUENCE</scope>
    <source>
        <tissue evidence="1">Muscle</tissue>
    </source>
</reference>
<comment type="caution">
    <text evidence="1">The sequence shown here is derived from an EMBL/GenBank/DDBJ whole genome shotgun (WGS) entry which is preliminary data.</text>
</comment>
<gene>
    <name evidence="1" type="ORF">E3U43_004919</name>
</gene>
<feature type="non-terminal residue" evidence="1">
    <location>
        <position position="1"/>
    </location>
</feature>
<proteinExistence type="predicted"/>
<keyword evidence="2" id="KW-1185">Reference proteome</keyword>
<sequence length="843" mass="92535">SITPLLPSPLGHVTSECSSYSMSVTPSTALDSQVNTTWGPSNSYPDVPMMMSGYTSRLWSRDSQPQFWTKYQVWEWLQQVMDMHQIDASNIPFQNFDMDGHQLCSLSYQDFIRAAGSVGPILFHSITELKWGGQYHVEIGQLELKPELDFSCPFPDVSYPPGEIYDPSIHPLAPVASPTPSSPDIKRSFSRPHQVKKHNPRGTHLWEFIRDILLNPERNPGLIKWEDRTEGVFRFLKSEAVAQLWGKKKNNSSMTYEKLSRAMRYYYKREILERVDGRRLVYKFGRNARGWRESEKDLSGHLSPTEDDDMAASLRLGRQGVLFGLRLSNINKCSRPTHPRQQRVRHFFPSPWLLGVSPLQVQMPALSPTMEEGNIVKWLKKEGEAVAAGDALCEIETDKAVVTMEANDDGIMAKILMDEGSRNVRLGTLIALMVEEGQDWKQVEIPPPEAAAPSASPPATHAAAAPVLSPAAPSPPPPKPATSGPLRLSPAARHILDTHGIDPKLAIPTGPRGLITKEDALNLLKMSPAPKATPAMAAPAAPSPVPTPVTAPPPPGSRPNIPPLSVPGKPGAPGTFTEIPASNVRRVIAQRLTQSKTTIPHAYASVDCDMAAVMHLRKDLAKEQIKVSVNDFIIKAAAVTLKEMPEVNVTWSGDGPLALDSIHISIAVATDKGLITPIIKDAANKGVQEISANAKDYNLKLWGRSVYHFRRRYGVYMDVGMDKGVETAAQLYGKTNSALAQKARDGKLLPEEYQGGSFSISNLGMFGISGFSAVINPPQACILAVGTSRAELRLCEDDQTLRTQQMMTVTLSSDGRLVDDGLASQFLDKFRANLEQPQRMALA</sequence>
<evidence type="ECO:0000313" key="1">
    <source>
        <dbReference type="EMBL" id="TMS05669.1"/>
    </source>
</evidence>
<dbReference type="EMBL" id="CM011693">
    <property type="protein sequence ID" value="TMS05669.1"/>
    <property type="molecule type" value="Genomic_DNA"/>
</dbReference>